<comment type="caution">
    <text evidence="1">The sequence shown here is derived from an EMBL/GenBank/DDBJ whole genome shotgun (WGS) entry which is preliminary data.</text>
</comment>
<accession>A0A6I3T617</accession>
<name>A0A6I3T617_9BURK</name>
<evidence type="ECO:0000313" key="1">
    <source>
        <dbReference type="EMBL" id="MTV54917.1"/>
    </source>
</evidence>
<organism evidence="1 2">
    <name type="scientific">Pseudoduganella buxea</name>
    <dbReference type="NCBI Taxonomy" id="1949069"/>
    <lineage>
        <taxon>Bacteria</taxon>
        <taxon>Pseudomonadati</taxon>
        <taxon>Pseudomonadota</taxon>
        <taxon>Betaproteobacteria</taxon>
        <taxon>Burkholderiales</taxon>
        <taxon>Oxalobacteraceae</taxon>
        <taxon>Telluria group</taxon>
        <taxon>Pseudoduganella</taxon>
    </lineage>
</organism>
<protein>
    <submittedName>
        <fullName evidence="1">Uncharacterized protein</fullName>
    </submittedName>
</protein>
<dbReference type="Proteomes" id="UP000430634">
    <property type="component" value="Unassembled WGS sequence"/>
</dbReference>
<dbReference type="EMBL" id="WNKZ01000065">
    <property type="protein sequence ID" value="MTV54917.1"/>
    <property type="molecule type" value="Genomic_DNA"/>
</dbReference>
<sequence length="969" mass="110647">MPDTTQLSDYIRYQLSSLNAKNKHHDFEDLCYQFARLAISPNFLPATGPVSSGGDQGRDSETFNATIKSVPQVGSKWQFADGRNAVIACSLEKKFKQKIEDDVKKICAKNKPGSVYFFSNQDIPVANRHKLQQWAQDAFSIHLEVFDCAAISDQLTRFELFWIAQSFLNIPSEMYPKIFSDNNDGYTAFYKKWVTEKNLPQTFSDFTEIKSAIRKATFNDEKRIHIIDWINVLLKFPISSSPKLLRRCKYEICVAALRGINNLNSYSSFIETYFQNIPLLEIDQLEDASVLLGYCSGAILHNQFQCDPTKIHVWTVALISRIEEVLKHTSVSNTKCDLLGHRAYVASLPFQKGSQPLVNWDDAFKWWNRLLIEVRSAPLFPLERLSDLITTLTPIIGDDPRYSILTEKLDELLSVRSSGFVAAEKCRDRAIAFMEQSRPIRAIQELHNAKIKWFTKETLQGAILSMLMLSRLYGELHLVWAAKYYALAASYLLHKDNDDKLMRYFPKALIQLFNVCYVGGEWISCIRLLPLVAAAHYQYRSNPGRYEDYEDFRSVVFHSMIIFNSNKKLGNTEIEEYFITVLHKWPLPDELDKLILEETDESKEWLNSTTDEMLWKRINESMDGIPFGDVGKVRTFSWRALGIQWHVNCDNTPDTVAAVESFISSLQIVIVDLSDREMNLLPTCVKIEAQCRPYVKFNLGEVAGNKGSNWQLEIPLNSTSEDLNTWSIAFATLILTSCSLLSDEDCHALLEESFKKGLISKTFAVRPYHELLKEFFDNEADLKAEIPRWAHQQQDVCLHQAQALAWRSGPGPGYTQSGSNEQISNRYQRAIIPVRQSVAHLNMLPEFQEFVASLRRQGYLDWHILLLIANVAMNKRLSVTNSPQGLMDDQKAVTTALAKEETTGDGLLTMLDLQSMPIDALLDMQLATLCSTWGLVFKSRTPDFAALRVVLKERYGYMADDVPHDPLFV</sequence>
<evidence type="ECO:0000313" key="2">
    <source>
        <dbReference type="Proteomes" id="UP000430634"/>
    </source>
</evidence>
<dbReference type="OrthoDB" id="7437075at2"/>
<reference evidence="1 2" key="1">
    <citation type="submission" date="2019-11" db="EMBL/GenBank/DDBJ databases">
        <title>Type strains purchased from KCTC, JCM and DSMZ.</title>
        <authorList>
            <person name="Lu H."/>
        </authorList>
    </citation>
    <scope>NUCLEOTIDE SEQUENCE [LARGE SCALE GENOMIC DNA]</scope>
    <source>
        <strain evidence="1 2">KCTC 52429</strain>
    </source>
</reference>
<gene>
    <name evidence="1" type="ORF">GM672_19485</name>
</gene>
<dbReference type="AlphaFoldDB" id="A0A6I3T617"/>
<proteinExistence type="predicted"/>
<dbReference type="RefSeq" id="WP_155472201.1">
    <property type="nucleotide sequence ID" value="NZ_BMKG01000038.1"/>
</dbReference>